<dbReference type="Pfam" id="PF02826">
    <property type="entry name" value="2-Hacid_dh_C"/>
    <property type="match status" value="1"/>
</dbReference>
<dbReference type="EC" id="1.1.1.95" evidence="9"/>
<name>A0A7T4MTL5_9MICC</name>
<dbReference type="InterPro" id="IPR045626">
    <property type="entry name" value="PGDH_ASB_dom"/>
</dbReference>
<comment type="function">
    <text evidence="1">Catalyzes the reversible oxidation of 3-phospho-D-glycerate to 3-phosphonooxypyruvate, the first step of the phosphorylated L-serine biosynthesis pathway. Also catalyzes the reversible oxidation of 2-hydroxyglutarate to 2-oxoglutarate.</text>
</comment>
<dbReference type="SUPFAM" id="SSF51735">
    <property type="entry name" value="NAD(P)-binding Rossmann-fold domains"/>
    <property type="match status" value="1"/>
</dbReference>
<evidence type="ECO:0000256" key="4">
    <source>
        <dbReference type="ARBA" id="ARBA00021582"/>
    </source>
</evidence>
<evidence type="ECO:0000256" key="6">
    <source>
        <dbReference type="ARBA" id="ARBA00023027"/>
    </source>
</evidence>
<evidence type="ECO:0000259" key="11">
    <source>
        <dbReference type="PROSITE" id="PS51671"/>
    </source>
</evidence>
<dbReference type="InterPro" id="IPR002912">
    <property type="entry name" value="ACT_dom"/>
</dbReference>
<evidence type="ECO:0000256" key="8">
    <source>
        <dbReference type="ARBA" id="ARBA00048731"/>
    </source>
</evidence>
<evidence type="ECO:0000313" key="12">
    <source>
        <dbReference type="EMBL" id="QQC59396.1"/>
    </source>
</evidence>
<dbReference type="SUPFAM" id="SSF52283">
    <property type="entry name" value="Formate/glycerate dehydrogenase catalytic domain-like"/>
    <property type="match status" value="1"/>
</dbReference>
<dbReference type="InterPro" id="IPR029752">
    <property type="entry name" value="D-isomer_DH_CS1"/>
</dbReference>
<feature type="region of interest" description="Disordered" evidence="10">
    <location>
        <begin position="1"/>
        <end position="52"/>
    </location>
</feature>
<dbReference type="InterPro" id="IPR029009">
    <property type="entry name" value="ASB_dom_sf"/>
</dbReference>
<dbReference type="InterPro" id="IPR029753">
    <property type="entry name" value="D-isomer_DH_CS"/>
</dbReference>
<dbReference type="AlphaFoldDB" id="A0A7T4MTL5"/>
<dbReference type="SUPFAM" id="SSF143548">
    <property type="entry name" value="Serine metabolism enzymes domain"/>
    <property type="match status" value="1"/>
</dbReference>
<dbReference type="Proteomes" id="UP000595221">
    <property type="component" value="Chromosome"/>
</dbReference>
<dbReference type="UniPathway" id="UPA00135">
    <property type="reaction ID" value="UER00196"/>
</dbReference>
<proteinExistence type="inferred from homology"/>
<evidence type="ECO:0000256" key="1">
    <source>
        <dbReference type="ARBA" id="ARBA00003800"/>
    </source>
</evidence>
<dbReference type="PANTHER" id="PTHR42938:SF47">
    <property type="entry name" value="HYDROXYPYRUVATE REDUCTASE"/>
    <property type="match status" value="1"/>
</dbReference>
<keyword evidence="9" id="KW-0028">Amino-acid biosynthesis</keyword>
<keyword evidence="9" id="KW-0718">Serine biosynthesis</keyword>
<evidence type="ECO:0000256" key="3">
    <source>
        <dbReference type="ARBA" id="ARBA00005854"/>
    </source>
</evidence>
<dbReference type="Pfam" id="PF01842">
    <property type="entry name" value="ACT"/>
    <property type="match status" value="1"/>
</dbReference>
<reference evidence="12 13" key="1">
    <citation type="submission" date="2020-12" db="EMBL/GenBank/DDBJ databases">
        <title>FDA dAtabase for Regulatory Grade micrObial Sequences (FDA-ARGOS): Supporting development and validation of Infectious Disease Dx tests.</title>
        <authorList>
            <person name="Sproer C."/>
            <person name="Gronow S."/>
            <person name="Severitt S."/>
            <person name="Schroder I."/>
            <person name="Tallon L."/>
            <person name="Sadzewicz L."/>
            <person name="Zhao X."/>
            <person name="Boylan J."/>
            <person name="Ott S."/>
            <person name="Bowen H."/>
            <person name="Vavikolanu K."/>
            <person name="Mehta A."/>
            <person name="Aluvathingal J."/>
            <person name="Nadendla S."/>
            <person name="Lowell S."/>
            <person name="Myers T."/>
            <person name="Yan Y."/>
            <person name="Sichtig H."/>
        </authorList>
    </citation>
    <scope>NUCLEOTIDE SEQUENCE [LARGE SCALE GENOMIC DNA]</scope>
    <source>
        <strain evidence="12 13">FDAARGOS_1001</strain>
    </source>
</reference>
<evidence type="ECO:0000256" key="10">
    <source>
        <dbReference type="SAM" id="MobiDB-lite"/>
    </source>
</evidence>
<dbReference type="Pfam" id="PF19304">
    <property type="entry name" value="PGDH_inter"/>
    <property type="match status" value="1"/>
</dbReference>
<dbReference type="FunFam" id="3.40.50.720:FF:000021">
    <property type="entry name" value="D-3-phosphoglycerate dehydrogenase"/>
    <property type="match status" value="1"/>
</dbReference>
<dbReference type="CDD" id="cd04902">
    <property type="entry name" value="ACT_3PGDH-xct"/>
    <property type="match status" value="1"/>
</dbReference>
<dbReference type="PROSITE" id="PS00671">
    <property type="entry name" value="D_2_HYDROXYACID_DH_3"/>
    <property type="match status" value="1"/>
</dbReference>
<protein>
    <recommendedName>
        <fullName evidence="4 9">D-3-phosphoglycerate dehydrogenase</fullName>
        <ecNumber evidence="9">1.1.1.95</ecNumber>
    </recommendedName>
</protein>
<dbReference type="InterPro" id="IPR006236">
    <property type="entry name" value="PGDH"/>
</dbReference>
<gene>
    <name evidence="12" type="ORF">I6H58_10800</name>
</gene>
<comment type="pathway">
    <text evidence="2 9">Amino-acid biosynthesis; L-serine biosynthesis; L-serine from 3-phospho-D-glycerate: step 1/3.</text>
</comment>
<feature type="compositionally biased region" description="Pro residues" evidence="10">
    <location>
        <begin position="26"/>
        <end position="39"/>
    </location>
</feature>
<dbReference type="EMBL" id="CP066078">
    <property type="protein sequence ID" value="QQC59396.1"/>
    <property type="molecule type" value="Genomic_DNA"/>
</dbReference>
<evidence type="ECO:0000313" key="13">
    <source>
        <dbReference type="Proteomes" id="UP000595221"/>
    </source>
</evidence>
<dbReference type="InterPro" id="IPR006140">
    <property type="entry name" value="D-isomer_DH_NAD-bd"/>
</dbReference>
<sequence>MRTTRTAPPPADPRRCAGAEASALRPGPPHHSTPHPPIHTPRRTPSEGNPVSDKPVVLLAEELSPATVEALGPAFEIRRTDGADRARLLADIAEVDAILIRSATTLDAEAIAAATRLKVIARAGVGLDNVDIPAATAAGIMVVNAPTSNIISAAELTVGHILGLLRNISQANASLRAGEWKRSAYTGTELYEKKVGIIGLGRIGGLVAERLAPFGTELLAYDPFVTAPRAASLGVRLTDLETLLAEADVITIHMPKTPETIGMLGAEAFAAMKDTAVVVNVARGGLVDERALAQALKEGQISGAALDVFETEPATGLDLVDLPQVVTTPHLGASTREAQEKAGVSVARSVKLALEGELVPDAVNIAGGPIDADVRPGIALAEKLGRVLTALSTDAPLTSIEVRIAGEIAQKDVSSLRLAALKGVFTDVVSEKVSYVNAPMIAEQRQVETSLVTTPEVEGFRNETTISAILADGTRLSVSGTVTGPKLVEKLTGINGFDFEVNLTDHMLLLDYRDRPGIIAAMGTLLGTAGVNIAGMQVSRAENEERAFSVLALDSPAAPAMVASIRDTIRAGLTAAVSLTD</sequence>
<feature type="domain" description="ACT" evidence="11">
    <location>
        <begin position="507"/>
        <end position="581"/>
    </location>
</feature>
<comment type="similarity">
    <text evidence="3 9">Belongs to the D-isomer specific 2-hydroxyacid dehydrogenase family.</text>
</comment>
<dbReference type="Gene3D" id="3.40.50.720">
    <property type="entry name" value="NAD(P)-binding Rossmann-like Domain"/>
    <property type="match status" value="2"/>
</dbReference>
<evidence type="ECO:0000256" key="9">
    <source>
        <dbReference type="RuleBase" id="RU363003"/>
    </source>
</evidence>
<dbReference type="GO" id="GO:0006564">
    <property type="term" value="P:L-serine biosynthetic process"/>
    <property type="evidence" value="ECO:0007669"/>
    <property type="project" value="UniProtKB-UniRule"/>
</dbReference>
<evidence type="ECO:0000256" key="7">
    <source>
        <dbReference type="ARBA" id="ARBA00048126"/>
    </source>
</evidence>
<dbReference type="SUPFAM" id="SSF55021">
    <property type="entry name" value="ACT-like"/>
    <property type="match status" value="1"/>
</dbReference>
<dbReference type="InterPro" id="IPR036291">
    <property type="entry name" value="NAD(P)-bd_dom_sf"/>
</dbReference>
<dbReference type="Gene3D" id="3.30.70.260">
    <property type="match status" value="1"/>
</dbReference>
<dbReference type="Gene3D" id="3.30.1330.90">
    <property type="entry name" value="D-3-phosphoglycerate dehydrogenase, domain 3"/>
    <property type="match status" value="1"/>
</dbReference>
<dbReference type="Pfam" id="PF00389">
    <property type="entry name" value="2-Hacid_dh"/>
    <property type="match status" value="1"/>
</dbReference>
<dbReference type="GO" id="GO:0004617">
    <property type="term" value="F:phosphoglycerate dehydrogenase activity"/>
    <property type="evidence" value="ECO:0007669"/>
    <property type="project" value="UniProtKB-UniRule"/>
</dbReference>
<dbReference type="InterPro" id="IPR045865">
    <property type="entry name" value="ACT-like_dom_sf"/>
</dbReference>
<keyword evidence="5 9" id="KW-0560">Oxidoreductase</keyword>
<dbReference type="NCBIfam" id="TIGR01327">
    <property type="entry name" value="PGDH"/>
    <property type="match status" value="1"/>
</dbReference>
<dbReference type="InterPro" id="IPR006139">
    <property type="entry name" value="D-isomer_2_OHA_DH_cat_dom"/>
</dbReference>
<dbReference type="PROSITE" id="PS00670">
    <property type="entry name" value="D_2_HYDROXYACID_DH_2"/>
    <property type="match status" value="1"/>
</dbReference>
<dbReference type="PANTHER" id="PTHR42938">
    <property type="entry name" value="FORMATE DEHYDROGENASE 1"/>
    <property type="match status" value="1"/>
</dbReference>
<dbReference type="PROSITE" id="PS00065">
    <property type="entry name" value="D_2_HYDROXYACID_DH_1"/>
    <property type="match status" value="1"/>
</dbReference>
<accession>A0A7T4MTL5</accession>
<comment type="catalytic activity">
    <reaction evidence="8 9">
        <text>(2R)-3-phosphoglycerate + NAD(+) = 3-phosphooxypyruvate + NADH + H(+)</text>
        <dbReference type="Rhea" id="RHEA:12641"/>
        <dbReference type="ChEBI" id="CHEBI:15378"/>
        <dbReference type="ChEBI" id="CHEBI:18110"/>
        <dbReference type="ChEBI" id="CHEBI:57540"/>
        <dbReference type="ChEBI" id="CHEBI:57945"/>
        <dbReference type="ChEBI" id="CHEBI:58272"/>
        <dbReference type="EC" id="1.1.1.95"/>
    </reaction>
</comment>
<dbReference type="GO" id="GO:0051287">
    <property type="term" value="F:NAD binding"/>
    <property type="evidence" value="ECO:0007669"/>
    <property type="project" value="UniProtKB-UniRule"/>
</dbReference>
<keyword evidence="6 9" id="KW-0520">NAD</keyword>
<organism evidence="12 13">
    <name type="scientific">Rothia kristinae</name>
    <dbReference type="NCBI Taxonomy" id="37923"/>
    <lineage>
        <taxon>Bacteria</taxon>
        <taxon>Bacillati</taxon>
        <taxon>Actinomycetota</taxon>
        <taxon>Actinomycetes</taxon>
        <taxon>Micrococcales</taxon>
        <taxon>Micrococcaceae</taxon>
        <taxon>Rothia</taxon>
    </lineage>
</organism>
<comment type="catalytic activity">
    <reaction evidence="7">
        <text>(R)-2-hydroxyglutarate + NAD(+) = 2-oxoglutarate + NADH + H(+)</text>
        <dbReference type="Rhea" id="RHEA:49612"/>
        <dbReference type="ChEBI" id="CHEBI:15378"/>
        <dbReference type="ChEBI" id="CHEBI:15801"/>
        <dbReference type="ChEBI" id="CHEBI:16810"/>
        <dbReference type="ChEBI" id="CHEBI:57540"/>
        <dbReference type="ChEBI" id="CHEBI:57945"/>
        <dbReference type="EC" id="1.1.1.399"/>
    </reaction>
</comment>
<evidence type="ECO:0000256" key="5">
    <source>
        <dbReference type="ARBA" id="ARBA00023002"/>
    </source>
</evidence>
<evidence type="ECO:0000256" key="2">
    <source>
        <dbReference type="ARBA" id="ARBA00005216"/>
    </source>
</evidence>
<dbReference type="CDD" id="cd12173">
    <property type="entry name" value="PGDH_4"/>
    <property type="match status" value="1"/>
</dbReference>
<dbReference type="PROSITE" id="PS51671">
    <property type="entry name" value="ACT"/>
    <property type="match status" value="1"/>
</dbReference>